<proteinExistence type="predicted"/>
<gene>
    <name evidence="2" type="ORF">BEI_2767</name>
</gene>
<protein>
    <submittedName>
        <fullName evidence="2">Uncharacterized protein</fullName>
    </submittedName>
</protein>
<dbReference type="KEGG" id="hbe:BEI_2767"/>
<feature type="region of interest" description="Disordered" evidence="1">
    <location>
        <begin position="1"/>
        <end position="43"/>
    </location>
</feature>
<evidence type="ECO:0000313" key="3">
    <source>
        <dbReference type="Proteomes" id="UP000219993"/>
    </source>
</evidence>
<dbReference type="AlphaFoldDB" id="A0A291PA46"/>
<reference evidence="2 3" key="1">
    <citation type="journal article" date="2017" name="Sci. Rep.">
        <title>Revealing the Saline Adaptation Strategies of the Halophilic Bacterium Halomonas beimenensis through High-throughput Omics and Transposon Mutagenesis Approaches.</title>
        <authorList>
            <person name="Chen Y.H."/>
            <person name="Lin S.S."/>
            <person name="Shyu Y.T."/>
        </authorList>
    </citation>
    <scope>NUCLEOTIDE SEQUENCE [LARGE SCALE GENOMIC DNA]</scope>
    <source>
        <strain evidence="2 3">NTU-111</strain>
    </source>
</reference>
<dbReference type="Proteomes" id="UP000219993">
    <property type="component" value="Chromosome"/>
</dbReference>
<keyword evidence="3" id="KW-1185">Reference proteome</keyword>
<evidence type="ECO:0000256" key="1">
    <source>
        <dbReference type="SAM" id="MobiDB-lite"/>
    </source>
</evidence>
<evidence type="ECO:0000313" key="2">
    <source>
        <dbReference type="EMBL" id="ATJ83754.1"/>
    </source>
</evidence>
<name>A0A291PA46_9GAMM</name>
<accession>A0A291PA46</accession>
<dbReference type="EMBL" id="CP021435">
    <property type="protein sequence ID" value="ATJ83754.1"/>
    <property type="molecule type" value="Genomic_DNA"/>
</dbReference>
<sequence>MGLRQASRRDVAGAPEGVAGEVERPQKNRATPGYRSLPRLGTG</sequence>
<organism evidence="2 3">
    <name type="scientific">Halomonas beimenensis</name>
    <dbReference type="NCBI Taxonomy" id="475662"/>
    <lineage>
        <taxon>Bacteria</taxon>
        <taxon>Pseudomonadati</taxon>
        <taxon>Pseudomonadota</taxon>
        <taxon>Gammaproteobacteria</taxon>
        <taxon>Oceanospirillales</taxon>
        <taxon>Halomonadaceae</taxon>
        <taxon>Halomonas</taxon>
    </lineage>
</organism>